<evidence type="ECO:0000313" key="2">
    <source>
        <dbReference type="Proteomes" id="UP000015100"/>
    </source>
</evidence>
<organism evidence="1 2">
    <name type="scientific">Dactylellina haptotyla (strain CBS 200.50)</name>
    <name type="common">Nematode-trapping fungus</name>
    <name type="synonym">Monacrosporium haptotylum</name>
    <dbReference type="NCBI Taxonomy" id="1284197"/>
    <lineage>
        <taxon>Eukaryota</taxon>
        <taxon>Fungi</taxon>
        <taxon>Dikarya</taxon>
        <taxon>Ascomycota</taxon>
        <taxon>Pezizomycotina</taxon>
        <taxon>Orbiliomycetes</taxon>
        <taxon>Orbiliales</taxon>
        <taxon>Orbiliaceae</taxon>
        <taxon>Dactylellina</taxon>
    </lineage>
</organism>
<protein>
    <submittedName>
        <fullName evidence="1">Uncharacterized protein</fullName>
    </submittedName>
</protein>
<accession>S8BWR9</accession>
<name>S8BWR9_DACHA</name>
<keyword evidence="2" id="KW-1185">Reference proteome</keyword>
<sequence length="52" mass="5574">MSGMRKLYTISFLTRGTPSAKNITANRATPPNAPVVTPLGQSRVREGCAEKV</sequence>
<evidence type="ECO:0000313" key="1">
    <source>
        <dbReference type="EMBL" id="EPS39772.1"/>
    </source>
</evidence>
<dbReference type="HOGENOM" id="CLU_3087175_0_0_1"/>
<dbReference type="AlphaFoldDB" id="S8BWR9"/>
<reference evidence="2" key="2">
    <citation type="submission" date="2013-04" db="EMBL/GenBank/DDBJ databases">
        <title>Genomic mechanisms accounting for the adaptation to parasitism in nematode-trapping fungi.</title>
        <authorList>
            <person name="Ahren D.G."/>
        </authorList>
    </citation>
    <scope>NUCLEOTIDE SEQUENCE [LARGE SCALE GENOMIC DNA]</scope>
    <source>
        <strain evidence="2">CBS 200.50</strain>
    </source>
</reference>
<dbReference type="EMBL" id="AQGS01000444">
    <property type="protein sequence ID" value="EPS39772.1"/>
    <property type="molecule type" value="Genomic_DNA"/>
</dbReference>
<dbReference type="Proteomes" id="UP000015100">
    <property type="component" value="Unassembled WGS sequence"/>
</dbReference>
<gene>
    <name evidence="1" type="ORF">H072_6429</name>
</gene>
<proteinExistence type="predicted"/>
<comment type="caution">
    <text evidence="1">The sequence shown here is derived from an EMBL/GenBank/DDBJ whole genome shotgun (WGS) entry which is preliminary data.</text>
</comment>
<reference evidence="1 2" key="1">
    <citation type="journal article" date="2013" name="PLoS Genet.">
        <title>Genomic mechanisms accounting for the adaptation to parasitism in nematode-trapping fungi.</title>
        <authorList>
            <person name="Meerupati T."/>
            <person name="Andersson K.M."/>
            <person name="Friman E."/>
            <person name="Kumar D."/>
            <person name="Tunlid A."/>
            <person name="Ahren D."/>
        </authorList>
    </citation>
    <scope>NUCLEOTIDE SEQUENCE [LARGE SCALE GENOMIC DNA]</scope>
    <source>
        <strain evidence="1 2">CBS 200.50</strain>
    </source>
</reference>